<dbReference type="SUPFAM" id="SSF50486">
    <property type="entry name" value="FMT C-terminal domain-like"/>
    <property type="match status" value="1"/>
</dbReference>
<feature type="domain" description="Formyl transferase C-terminal" evidence="10">
    <location>
        <begin position="204"/>
        <end position="311"/>
    </location>
</feature>
<dbReference type="InterPro" id="IPR005793">
    <property type="entry name" value="Formyl_trans_C"/>
</dbReference>
<keyword evidence="5 8" id="KW-0808">Transferase</keyword>
<dbReference type="InterPro" id="IPR036477">
    <property type="entry name" value="Formyl_transf_N_sf"/>
</dbReference>
<dbReference type="Gene3D" id="3.10.25.10">
    <property type="entry name" value="Formyl transferase, C-terminal domain"/>
    <property type="match status" value="1"/>
</dbReference>
<comment type="similarity">
    <text evidence="2 8">Belongs to the Fmt family.</text>
</comment>
<sequence length="322" mass="34656">MRVLFAGSPEIAVPALEAIAASHHEIAAVLTNPDSKVGRGLKVEQTPVASAARRIFGERVPIFTFETLKAEARSGISACKPDILVSFAYGKIFGPKFMALFPKGGINVHPSLLPRWRGSSPIQHAILAMDSETGISIQTIAPEMDTGDLLLVSRIPLGGRETARTLSELCARLAAPLVVEVLDQIEHGTVKAQPQIGTPTYCSKISKEDGLIDWTRASREIDARIRAFDPWPGSYTFLRGMRLSILEAEPVDDFSPSDVPGHVTNVQPGTIIAVVAPKGMVVQTGQGFLAVKQLQLATRKATGYREFANGMRDLIGTILGLL</sequence>
<reference evidence="11" key="1">
    <citation type="submission" date="2017-02" db="EMBL/GenBank/DDBJ databases">
        <authorList>
            <person name="Regsiter A."/>
            <person name="William W."/>
        </authorList>
    </citation>
    <scope>NUCLEOTIDE SEQUENCE</scope>
    <source>
        <strain evidence="11">Bib</strain>
    </source>
</reference>
<protein>
    <recommendedName>
        <fullName evidence="4 8">Methionyl-tRNA formyltransferase</fullName>
        <ecNumber evidence="3 8">2.1.2.9</ecNumber>
    </recommendedName>
</protein>
<organism evidence="11">
    <name type="scientific">uncultured spirochete</name>
    <dbReference type="NCBI Taxonomy" id="156406"/>
    <lineage>
        <taxon>Bacteria</taxon>
        <taxon>Pseudomonadati</taxon>
        <taxon>Spirochaetota</taxon>
        <taxon>Spirochaetia</taxon>
        <taxon>Spirochaetales</taxon>
        <taxon>environmental samples</taxon>
    </lineage>
</organism>
<dbReference type="NCBIfam" id="TIGR00460">
    <property type="entry name" value="fmt"/>
    <property type="match status" value="1"/>
</dbReference>
<evidence type="ECO:0000256" key="4">
    <source>
        <dbReference type="ARBA" id="ARBA00016014"/>
    </source>
</evidence>
<dbReference type="EMBL" id="FWDM01000028">
    <property type="protein sequence ID" value="SLM14551.1"/>
    <property type="molecule type" value="Genomic_DNA"/>
</dbReference>
<dbReference type="HAMAP" id="MF_00182">
    <property type="entry name" value="Formyl_trans"/>
    <property type="match status" value="1"/>
</dbReference>
<dbReference type="InterPro" id="IPR044135">
    <property type="entry name" value="Met-tRNA-FMT_C"/>
</dbReference>
<dbReference type="Pfam" id="PF00551">
    <property type="entry name" value="Formyl_trans_N"/>
    <property type="match status" value="1"/>
</dbReference>
<evidence type="ECO:0000256" key="1">
    <source>
        <dbReference type="ARBA" id="ARBA00002606"/>
    </source>
</evidence>
<evidence type="ECO:0000259" key="9">
    <source>
        <dbReference type="Pfam" id="PF00551"/>
    </source>
</evidence>
<dbReference type="PANTHER" id="PTHR11138">
    <property type="entry name" value="METHIONYL-TRNA FORMYLTRANSFERASE"/>
    <property type="match status" value="1"/>
</dbReference>
<evidence type="ECO:0000256" key="3">
    <source>
        <dbReference type="ARBA" id="ARBA00012261"/>
    </source>
</evidence>
<evidence type="ECO:0000256" key="8">
    <source>
        <dbReference type="HAMAP-Rule" id="MF_00182"/>
    </source>
</evidence>
<evidence type="ECO:0000259" key="10">
    <source>
        <dbReference type="Pfam" id="PF02911"/>
    </source>
</evidence>
<dbReference type="GO" id="GO:0004479">
    <property type="term" value="F:methionyl-tRNA formyltransferase activity"/>
    <property type="evidence" value="ECO:0007669"/>
    <property type="project" value="UniProtKB-UniRule"/>
</dbReference>
<accession>A0A3P3XKC1</accession>
<dbReference type="AlphaFoldDB" id="A0A3P3XKC1"/>
<dbReference type="InterPro" id="IPR041711">
    <property type="entry name" value="Met-tRNA-FMT_N"/>
</dbReference>
<comment type="function">
    <text evidence="1 8">Attaches a formyl group to the free amino group of methionyl-tRNA(fMet). The formyl group appears to play a dual role in the initiator identity of N-formylmethionyl-tRNA by promoting its recognition by IF2 and preventing the misappropriation of this tRNA by the elongation apparatus.</text>
</comment>
<evidence type="ECO:0000256" key="2">
    <source>
        <dbReference type="ARBA" id="ARBA00010699"/>
    </source>
</evidence>
<dbReference type="PANTHER" id="PTHR11138:SF5">
    <property type="entry name" value="METHIONYL-TRNA FORMYLTRANSFERASE, MITOCHONDRIAL"/>
    <property type="match status" value="1"/>
</dbReference>
<evidence type="ECO:0000256" key="7">
    <source>
        <dbReference type="ARBA" id="ARBA00048558"/>
    </source>
</evidence>
<name>A0A3P3XKC1_9SPIR</name>
<proteinExistence type="inferred from homology"/>
<dbReference type="EC" id="2.1.2.9" evidence="3 8"/>
<dbReference type="CDD" id="cd08704">
    <property type="entry name" value="Met_tRNA_FMT_C"/>
    <property type="match status" value="1"/>
</dbReference>
<dbReference type="InterPro" id="IPR002376">
    <property type="entry name" value="Formyl_transf_N"/>
</dbReference>
<keyword evidence="6 8" id="KW-0648">Protein biosynthesis</keyword>
<dbReference type="GO" id="GO:0005829">
    <property type="term" value="C:cytosol"/>
    <property type="evidence" value="ECO:0007669"/>
    <property type="project" value="TreeGrafter"/>
</dbReference>
<evidence type="ECO:0000256" key="6">
    <source>
        <dbReference type="ARBA" id="ARBA00022917"/>
    </source>
</evidence>
<dbReference type="Gene3D" id="3.40.50.170">
    <property type="entry name" value="Formyl transferase, N-terminal domain"/>
    <property type="match status" value="1"/>
</dbReference>
<comment type="catalytic activity">
    <reaction evidence="7 8">
        <text>L-methionyl-tRNA(fMet) + (6R)-10-formyltetrahydrofolate = N-formyl-L-methionyl-tRNA(fMet) + (6S)-5,6,7,8-tetrahydrofolate + H(+)</text>
        <dbReference type="Rhea" id="RHEA:24380"/>
        <dbReference type="Rhea" id="RHEA-COMP:9952"/>
        <dbReference type="Rhea" id="RHEA-COMP:9953"/>
        <dbReference type="ChEBI" id="CHEBI:15378"/>
        <dbReference type="ChEBI" id="CHEBI:57453"/>
        <dbReference type="ChEBI" id="CHEBI:78530"/>
        <dbReference type="ChEBI" id="CHEBI:78844"/>
        <dbReference type="ChEBI" id="CHEBI:195366"/>
        <dbReference type="EC" id="2.1.2.9"/>
    </reaction>
</comment>
<dbReference type="SUPFAM" id="SSF53328">
    <property type="entry name" value="Formyltransferase"/>
    <property type="match status" value="1"/>
</dbReference>
<dbReference type="InterPro" id="IPR037022">
    <property type="entry name" value="Formyl_trans_C_sf"/>
</dbReference>
<dbReference type="InterPro" id="IPR005794">
    <property type="entry name" value="Fmt"/>
</dbReference>
<feature type="binding site" evidence="8">
    <location>
        <begin position="111"/>
        <end position="114"/>
    </location>
    <ligand>
        <name>(6S)-5,6,7,8-tetrahydrofolate</name>
        <dbReference type="ChEBI" id="CHEBI:57453"/>
    </ligand>
</feature>
<gene>
    <name evidence="8 11" type="primary">fmt</name>
    <name evidence="11" type="ORF">SPIROBIBN47_340047</name>
</gene>
<dbReference type="Pfam" id="PF02911">
    <property type="entry name" value="Formyl_trans_C"/>
    <property type="match status" value="1"/>
</dbReference>
<evidence type="ECO:0000313" key="11">
    <source>
        <dbReference type="EMBL" id="SLM14551.1"/>
    </source>
</evidence>
<feature type="domain" description="Formyl transferase N-terminal" evidence="9">
    <location>
        <begin position="2"/>
        <end position="181"/>
    </location>
</feature>
<evidence type="ECO:0000256" key="5">
    <source>
        <dbReference type="ARBA" id="ARBA00022679"/>
    </source>
</evidence>
<dbReference type="InterPro" id="IPR011034">
    <property type="entry name" value="Formyl_transferase-like_C_sf"/>
</dbReference>
<dbReference type="CDD" id="cd08646">
    <property type="entry name" value="FMT_core_Met-tRNA-FMT_N"/>
    <property type="match status" value="1"/>
</dbReference>